<dbReference type="STRING" id="164328.H3H414"/>
<evidence type="ECO:0000313" key="2">
    <source>
        <dbReference type="EnsemblProtists" id="Phyra85281"/>
    </source>
</evidence>
<dbReference type="Proteomes" id="UP000005238">
    <property type="component" value="Unassembled WGS sequence"/>
</dbReference>
<dbReference type="EMBL" id="DS566156">
    <property type="status" value="NOT_ANNOTATED_CDS"/>
    <property type="molecule type" value="Genomic_DNA"/>
</dbReference>
<dbReference type="VEuPathDB" id="FungiDB:KRP23_13629"/>
<dbReference type="EnsemblProtists" id="Phyra85281">
    <property type="protein sequence ID" value="Phyra85281"/>
    <property type="gene ID" value="Phyra85281"/>
</dbReference>
<dbReference type="eggNOG" id="KOG2840">
    <property type="taxonomic scope" value="Eukaryota"/>
</dbReference>
<organism evidence="2 3">
    <name type="scientific">Phytophthora ramorum</name>
    <name type="common">Sudden oak death agent</name>
    <dbReference type="NCBI Taxonomy" id="164328"/>
    <lineage>
        <taxon>Eukaryota</taxon>
        <taxon>Sar</taxon>
        <taxon>Stramenopiles</taxon>
        <taxon>Oomycota</taxon>
        <taxon>Peronosporomycetes</taxon>
        <taxon>Peronosporales</taxon>
        <taxon>Peronosporaceae</taxon>
        <taxon>Phytophthora</taxon>
    </lineage>
</organism>
<proteinExistence type="predicted"/>
<dbReference type="InParanoid" id="H3H414"/>
<reference evidence="3" key="1">
    <citation type="journal article" date="2006" name="Science">
        <title>Phytophthora genome sequences uncover evolutionary origins and mechanisms of pathogenesis.</title>
        <authorList>
            <person name="Tyler B.M."/>
            <person name="Tripathy S."/>
            <person name="Zhang X."/>
            <person name="Dehal P."/>
            <person name="Jiang R.H."/>
            <person name="Aerts A."/>
            <person name="Arredondo F.D."/>
            <person name="Baxter L."/>
            <person name="Bensasson D."/>
            <person name="Beynon J.L."/>
            <person name="Chapman J."/>
            <person name="Damasceno C.M."/>
            <person name="Dorrance A.E."/>
            <person name="Dou D."/>
            <person name="Dickerman A.W."/>
            <person name="Dubchak I.L."/>
            <person name="Garbelotto M."/>
            <person name="Gijzen M."/>
            <person name="Gordon S.G."/>
            <person name="Govers F."/>
            <person name="Grunwald N.J."/>
            <person name="Huang W."/>
            <person name="Ivors K.L."/>
            <person name="Jones R.W."/>
            <person name="Kamoun S."/>
            <person name="Krampis K."/>
            <person name="Lamour K.H."/>
            <person name="Lee M.K."/>
            <person name="McDonald W.H."/>
            <person name="Medina M."/>
            <person name="Meijer H.J."/>
            <person name="Nordberg E.K."/>
            <person name="Maclean D.J."/>
            <person name="Ospina-Giraldo M.D."/>
            <person name="Morris P.F."/>
            <person name="Phuntumart V."/>
            <person name="Putnam N.H."/>
            <person name="Rash S."/>
            <person name="Rose J.K."/>
            <person name="Sakihama Y."/>
            <person name="Salamov A.A."/>
            <person name="Savidor A."/>
            <person name="Scheuring C.F."/>
            <person name="Smith B.M."/>
            <person name="Sobral B.W."/>
            <person name="Terry A."/>
            <person name="Torto-Alalibo T.A."/>
            <person name="Win J."/>
            <person name="Xu Z."/>
            <person name="Zhang H."/>
            <person name="Grigoriev I.V."/>
            <person name="Rokhsar D.S."/>
            <person name="Boore J.L."/>
        </authorList>
    </citation>
    <scope>NUCLEOTIDE SEQUENCE [LARGE SCALE GENOMIC DNA]</scope>
    <source>
        <strain evidence="3">Pr102</strain>
    </source>
</reference>
<evidence type="ECO:0000313" key="3">
    <source>
        <dbReference type="Proteomes" id="UP000005238"/>
    </source>
</evidence>
<reference evidence="2" key="2">
    <citation type="submission" date="2015-06" db="UniProtKB">
        <authorList>
            <consortium name="EnsemblProtists"/>
        </authorList>
    </citation>
    <scope>IDENTIFICATION</scope>
    <source>
        <strain evidence="2">Pr102</strain>
    </source>
</reference>
<dbReference type="AlphaFoldDB" id="H3H414"/>
<dbReference type="VEuPathDB" id="FungiDB:KRP22_8275"/>
<evidence type="ECO:0000256" key="1">
    <source>
        <dbReference type="SAM" id="MobiDB-lite"/>
    </source>
</evidence>
<name>H3H414_PHYRM</name>
<sequence length="166" mass="18463">MYATSSSSAKYGKLMRATPGLRISSLATTLRGLLEIVSDRCIKEAADSDFSQDERVADSHEGLRWFAYPVEAVAAFQELGGKPPLSKEIRGPCQPHRYFDPTINHVWDGVPTLATMKRHWVKMAARQLIARYCMPGQSSPFLMDMTPATDSEDESGSDSEHAQKRL</sequence>
<accession>H3H414</accession>
<protein>
    <submittedName>
        <fullName evidence="2">Uncharacterized protein</fullName>
    </submittedName>
</protein>
<keyword evidence="3" id="KW-1185">Reference proteome</keyword>
<dbReference type="HOGENOM" id="CLU_1605977_0_0_1"/>
<feature type="region of interest" description="Disordered" evidence="1">
    <location>
        <begin position="143"/>
        <end position="166"/>
    </location>
</feature>